<dbReference type="InterPro" id="IPR000014">
    <property type="entry name" value="PAS"/>
</dbReference>
<dbReference type="EMBL" id="BMWY01000002">
    <property type="protein sequence ID" value="GGZ49277.1"/>
    <property type="molecule type" value="Genomic_DNA"/>
</dbReference>
<feature type="domain" description="PAS" evidence="2">
    <location>
        <begin position="57"/>
        <end position="126"/>
    </location>
</feature>
<dbReference type="NCBIfam" id="TIGR00229">
    <property type="entry name" value="sensory_box"/>
    <property type="match status" value="1"/>
</dbReference>
<dbReference type="Pfam" id="PF13426">
    <property type="entry name" value="PAS_9"/>
    <property type="match status" value="1"/>
</dbReference>
<keyword evidence="1" id="KW-0175">Coiled coil</keyword>
<dbReference type="Proteomes" id="UP000615593">
    <property type="component" value="Unassembled WGS sequence"/>
</dbReference>
<protein>
    <recommendedName>
        <fullName evidence="2">PAS domain-containing protein</fullName>
    </recommendedName>
</protein>
<organism evidence="3 4">
    <name type="scientific">Mesonia mobilis</name>
    <dbReference type="NCBI Taxonomy" id="369791"/>
    <lineage>
        <taxon>Bacteria</taxon>
        <taxon>Pseudomonadati</taxon>
        <taxon>Bacteroidota</taxon>
        <taxon>Flavobacteriia</taxon>
        <taxon>Flavobacteriales</taxon>
        <taxon>Flavobacteriaceae</taxon>
        <taxon>Mesonia</taxon>
    </lineage>
</organism>
<proteinExistence type="predicted"/>
<dbReference type="SUPFAM" id="SSF55785">
    <property type="entry name" value="PYP-like sensor domain (PAS domain)"/>
    <property type="match status" value="1"/>
</dbReference>
<evidence type="ECO:0000259" key="2">
    <source>
        <dbReference type="PROSITE" id="PS50112"/>
    </source>
</evidence>
<reference evidence="4" key="1">
    <citation type="journal article" date="2019" name="Int. J. Syst. Evol. Microbiol.">
        <title>The Global Catalogue of Microorganisms (GCM) 10K type strain sequencing project: providing services to taxonomists for standard genome sequencing and annotation.</title>
        <authorList>
            <consortium name="The Broad Institute Genomics Platform"/>
            <consortium name="The Broad Institute Genome Sequencing Center for Infectious Disease"/>
            <person name="Wu L."/>
            <person name="Ma J."/>
        </authorList>
    </citation>
    <scope>NUCLEOTIDE SEQUENCE [LARGE SCALE GENOMIC DNA]</scope>
    <source>
        <strain evidence="4">KCTC 12708</strain>
    </source>
</reference>
<dbReference type="InterPro" id="IPR035965">
    <property type="entry name" value="PAS-like_dom_sf"/>
</dbReference>
<dbReference type="GeneID" id="94368498"/>
<accession>A0ABQ3BKU5</accession>
<gene>
    <name evidence="3" type="ORF">GCM10008088_08350</name>
</gene>
<dbReference type="Gene3D" id="3.30.450.20">
    <property type="entry name" value="PAS domain"/>
    <property type="match status" value="1"/>
</dbReference>
<comment type="caution">
    <text evidence="3">The sequence shown here is derived from an EMBL/GenBank/DDBJ whole genome shotgun (WGS) entry which is preliminary data.</text>
</comment>
<feature type="coiled-coil region" evidence="1">
    <location>
        <begin position="1"/>
        <end position="35"/>
    </location>
</feature>
<dbReference type="CDD" id="cd00130">
    <property type="entry name" value="PAS"/>
    <property type="match status" value="1"/>
</dbReference>
<evidence type="ECO:0000256" key="1">
    <source>
        <dbReference type="SAM" id="Coils"/>
    </source>
</evidence>
<dbReference type="RefSeq" id="WP_027883973.1">
    <property type="nucleotide sequence ID" value="NZ_BMWY01000002.1"/>
</dbReference>
<name>A0ABQ3BKU5_9FLAO</name>
<evidence type="ECO:0000313" key="3">
    <source>
        <dbReference type="EMBL" id="GGZ49277.1"/>
    </source>
</evidence>
<evidence type="ECO:0000313" key="4">
    <source>
        <dbReference type="Proteomes" id="UP000615593"/>
    </source>
</evidence>
<sequence>MNNLSKKVEILEKALEREKKARKKAEDILEEKSTELYALSEALKTSNQKLSHLLKEKTNQLEDVFTNILDAYVVIDISGYVLTMNDAAIQLLGFDHKKENVNLIELVKPEFKDYTLNAFRTLYEQGTFSNYKAKLLTKNNQERIVQINASIIYDDNGKPIAAQGIARHH</sequence>
<keyword evidence="4" id="KW-1185">Reference proteome</keyword>
<dbReference type="PROSITE" id="PS50112">
    <property type="entry name" value="PAS"/>
    <property type="match status" value="1"/>
</dbReference>